<name>A0A9Q8QGN2_9HYPO</name>
<organism evidence="2 3">
    <name type="scientific">Purpureocillium takamizusanense</name>
    <dbReference type="NCBI Taxonomy" id="2060973"/>
    <lineage>
        <taxon>Eukaryota</taxon>
        <taxon>Fungi</taxon>
        <taxon>Dikarya</taxon>
        <taxon>Ascomycota</taxon>
        <taxon>Pezizomycotina</taxon>
        <taxon>Sordariomycetes</taxon>
        <taxon>Hypocreomycetidae</taxon>
        <taxon>Hypocreales</taxon>
        <taxon>Ophiocordycipitaceae</taxon>
        <taxon>Purpureocillium</taxon>
    </lineage>
</organism>
<evidence type="ECO:0000313" key="2">
    <source>
        <dbReference type="EMBL" id="UNI19275.1"/>
    </source>
</evidence>
<feature type="compositionally biased region" description="Polar residues" evidence="1">
    <location>
        <begin position="1"/>
        <end position="16"/>
    </location>
</feature>
<dbReference type="GeneID" id="72067418"/>
<feature type="compositionally biased region" description="Low complexity" evidence="1">
    <location>
        <begin position="56"/>
        <end position="67"/>
    </location>
</feature>
<dbReference type="Proteomes" id="UP000829364">
    <property type="component" value="Chromosome 4"/>
</dbReference>
<reference evidence="2" key="1">
    <citation type="submission" date="2021-11" db="EMBL/GenBank/DDBJ databases">
        <title>Purpureocillium_takamizusanense_genome.</title>
        <authorList>
            <person name="Nguyen N.-H."/>
        </authorList>
    </citation>
    <scope>NUCLEOTIDE SEQUENCE</scope>
    <source>
        <strain evidence="2">PT3</strain>
    </source>
</reference>
<evidence type="ECO:0000256" key="1">
    <source>
        <dbReference type="SAM" id="MobiDB-lite"/>
    </source>
</evidence>
<gene>
    <name evidence="2" type="ORF">JDV02_005469</name>
</gene>
<evidence type="ECO:0000313" key="3">
    <source>
        <dbReference type="Proteomes" id="UP000829364"/>
    </source>
</evidence>
<dbReference type="OrthoDB" id="4928047at2759"/>
<protein>
    <submittedName>
        <fullName evidence="2">Uncharacterized protein</fullName>
    </submittedName>
</protein>
<accession>A0A9Q8QGN2</accession>
<proteinExistence type="predicted"/>
<feature type="compositionally biased region" description="Basic and acidic residues" evidence="1">
    <location>
        <begin position="19"/>
        <end position="29"/>
    </location>
</feature>
<keyword evidence="3" id="KW-1185">Reference proteome</keyword>
<dbReference type="RefSeq" id="XP_047842756.1">
    <property type="nucleotide sequence ID" value="XM_047986773.1"/>
</dbReference>
<sequence length="290" mass="31041">MSTGSPSDAVSASSQIDGLFREDTPRPDHSLPLPGSPEQPRSAQQVSPEFVSIPLSDDSVGCGSDGSEAWVLTDSPRPVQQGTGGAQPPSETDDGRKAKGVATTEADATGEAPCEFDDAGVEYVWSSTSSLDWENGPFDYEVPFERPLLHEMYRFEIEYPRAAPVIRALRSLPGQAQRVGTAATAAATTAASTAVQSVQGGEVSTTAREQAGQAARYIIREVGRLGESMTEGVRQTGQELSHAVARQWPVLVVLLGNRWLEQIAELAYEGATSLPGLEQHHRLTRGLTRR</sequence>
<feature type="region of interest" description="Disordered" evidence="1">
    <location>
        <begin position="1"/>
        <end position="112"/>
    </location>
</feature>
<dbReference type="EMBL" id="CP086357">
    <property type="protein sequence ID" value="UNI19275.1"/>
    <property type="molecule type" value="Genomic_DNA"/>
</dbReference>
<dbReference type="AlphaFoldDB" id="A0A9Q8QGN2"/>
<dbReference type="KEGG" id="ptkz:JDV02_005469"/>